<organism evidence="1">
    <name type="scientific">Ixodes ricinus</name>
    <name type="common">Common tick</name>
    <name type="synonym">Acarus ricinus</name>
    <dbReference type="NCBI Taxonomy" id="34613"/>
    <lineage>
        <taxon>Eukaryota</taxon>
        <taxon>Metazoa</taxon>
        <taxon>Ecdysozoa</taxon>
        <taxon>Arthropoda</taxon>
        <taxon>Chelicerata</taxon>
        <taxon>Arachnida</taxon>
        <taxon>Acari</taxon>
        <taxon>Parasitiformes</taxon>
        <taxon>Ixodida</taxon>
        <taxon>Ixodoidea</taxon>
        <taxon>Ixodidae</taxon>
        <taxon>Ixodinae</taxon>
        <taxon>Ixodes</taxon>
    </lineage>
</organism>
<accession>A0A6B0U6E0</accession>
<reference evidence="1" key="1">
    <citation type="submission" date="2019-12" db="EMBL/GenBank/DDBJ databases">
        <title>An insight into the sialome of adult female Ixodes ricinus ticks feeding for 6 days.</title>
        <authorList>
            <person name="Perner J."/>
            <person name="Ribeiro J.M.C."/>
        </authorList>
    </citation>
    <scope>NUCLEOTIDE SEQUENCE</scope>
    <source>
        <strain evidence="1">Semi-engorged</strain>
        <tissue evidence="1">Salivary glands</tissue>
    </source>
</reference>
<sequence>MNYRDHLARRQPLLLVFGVAAFSKPPGGQARKSVCRQQAGTRHKKYAAAIFSFLNVLPCTFELPPKKVDIKRLAKQCSRA</sequence>
<evidence type="ECO:0000313" key="1">
    <source>
        <dbReference type="EMBL" id="MXU84374.1"/>
    </source>
</evidence>
<proteinExistence type="predicted"/>
<dbReference type="EMBL" id="GIFC01002291">
    <property type="protein sequence ID" value="MXU84374.1"/>
    <property type="molecule type" value="Transcribed_RNA"/>
</dbReference>
<name>A0A6B0U6E0_IXORI</name>
<dbReference type="AlphaFoldDB" id="A0A6B0U6E0"/>
<protein>
    <submittedName>
        <fullName evidence="1">Putative secreted protein</fullName>
    </submittedName>
</protein>